<dbReference type="InterPro" id="IPR013087">
    <property type="entry name" value="Znf_C2H2_type"/>
</dbReference>
<dbReference type="Gene3D" id="3.30.160.60">
    <property type="entry name" value="Classic Zinc Finger"/>
    <property type="match status" value="1"/>
</dbReference>
<protein>
    <submittedName>
        <fullName evidence="5 6">Titin homolog</fullName>
    </submittedName>
</protein>
<organism evidence="4 6">
    <name type="scientific">Nicrophorus vespilloides</name>
    <name type="common">Boreal carrion beetle</name>
    <dbReference type="NCBI Taxonomy" id="110193"/>
    <lineage>
        <taxon>Eukaryota</taxon>
        <taxon>Metazoa</taxon>
        <taxon>Ecdysozoa</taxon>
        <taxon>Arthropoda</taxon>
        <taxon>Hexapoda</taxon>
        <taxon>Insecta</taxon>
        <taxon>Pterygota</taxon>
        <taxon>Neoptera</taxon>
        <taxon>Endopterygota</taxon>
        <taxon>Coleoptera</taxon>
        <taxon>Polyphaga</taxon>
        <taxon>Staphyliniformia</taxon>
        <taxon>Silphidae</taxon>
        <taxon>Nicrophorinae</taxon>
        <taxon>Nicrophorus</taxon>
    </lineage>
</organism>
<feature type="region of interest" description="Disordered" evidence="2">
    <location>
        <begin position="992"/>
        <end position="1011"/>
    </location>
</feature>
<feature type="compositionally biased region" description="Basic and acidic residues" evidence="2">
    <location>
        <begin position="1078"/>
        <end position="1100"/>
    </location>
</feature>
<keyword evidence="1" id="KW-0862">Zinc</keyword>
<dbReference type="GeneID" id="108567140"/>
<evidence type="ECO:0000259" key="3">
    <source>
        <dbReference type="PROSITE" id="PS50157"/>
    </source>
</evidence>
<gene>
    <name evidence="5 6" type="primary">LOC108567140</name>
</gene>
<reference evidence="5 6" key="1">
    <citation type="submission" date="2025-05" db="UniProtKB">
        <authorList>
            <consortium name="RefSeq"/>
        </authorList>
    </citation>
    <scope>IDENTIFICATION</scope>
    <source>
        <tissue evidence="5 6">Whole Larva</tissue>
    </source>
</reference>
<dbReference type="RefSeq" id="XP_017782926.1">
    <property type="nucleotide sequence ID" value="XM_017927437.1"/>
</dbReference>
<feature type="region of interest" description="Disordered" evidence="2">
    <location>
        <begin position="919"/>
        <end position="941"/>
    </location>
</feature>
<evidence type="ECO:0000256" key="1">
    <source>
        <dbReference type="PROSITE-ProRule" id="PRU00042"/>
    </source>
</evidence>
<feature type="domain" description="C2H2-type" evidence="3">
    <location>
        <begin position="1906"/>
        <end position="1935"/>
    </location>
</feature>
<name>A0ABM1N7X6_NICVS</name>
<proteinExistence type="predicted"/>
<feature type="region of interest" description="Disordered" evidence="2">
    <location>
        <begin position="1"/>
        <end position="58"/>
    </location>
</feature>
<feature type="region of interest" description="Disordered" evidence="2">
    <location>
        <begin position="238"/>
        <end position="269"/>
    </location>
</feature>
<dbReference type="PROSITE" id="PS00028">
    <property type="entry name" value="ZINC_FINGER_C2H2_1"/>
    <property type="match status" value="4"/>
</dbReference>
<feature type="compositionally biased region" description="Basic residues" evidence="2">
    <location>
        <begin position="2662"/>
        <end position="2671"/>
    </location>
</feature>
<evidence type="ECO:0000313" key="4">
    <source>
        <dbReference type="Proteomes" id="UP000695000"/>
    </source>
</evidence>
<dbReference type="RefSeq" id="XP_017782925.1">
    <property type="nucleotide sequence ID" value="XM_017927436.1"/>
</dbReference>
<evidence type="ECO:0000256" key="2">
    <source>
        <dbReference type="SAM" id="MobiDB-lite"/>
    </source>
</evidence>
<accession>A0ABM1N7X6</accession>
<feature type="compositionally biased region" description="Basic and acidic residues" evidence="2">
    <location>
        <begin position="992"/>
        <end position="1005"/>
    </location>
</feature>
<keyword evidence="1" id="KW-0863">Zinc-finger</keyword>
<feature type="compositionally biased region" description="Basic and acidic residues" evidence="2">
    <location>
        <begin position="1132"/>
        <end position="1157"/>
    </location>
</feature>
<feature type="compositionally biased region" description="Low complexity" evidence="2">
    <location>
        <begin position="253"/>
        <end position="264"/>
    </location>
</feature>
<feature type="region of interest" description="Disordered" evidence="2">
    <location>
        <begin position="1132"/>
        <end position="1163"/>
    </location>
</feature>
<evidence type="ECO:0000313" key="5">
    <source>
        <dbReference type="RefSeq" id="XP_017782925.1"/>
    </source>
</evidence>
<sequence>MVNNEMSEELEAGEGSVGEESSSNVLQSAADLKAPSPVLAKETMAESQPLNEDEDAESVRLSPTSLFCSLPLNRDVQSIIDTFPKTEAERAAAGGKKTRKIPCLYCDRTFVADNLRQKHIERCHSIKQARRSSSRIQQTSTTSTSCLFCHKLVSTDQELEDLFDHLATEHADKYFGCLRCKERFTQLTHLEEHNEEAHGIKREIKVQSFEEPSDLTVSTGSAIIDSVIKTRHKSKIKLEPEASDNKQIVKKLSPSPSSSSSSTSKVALSQKDLRGKRIALKSTKLGIKRSTRLQNKVIPAKPKKKPKEKPAEEPKPEPKVPPNENPYPTFDAFFRVKKITDHSIDNLRITSLTFNDVFDQAFFTRIKCNIRENLLNHIDGKLFNNEESESRISNFEKTQPEQQATENFGCEISLNAATPAPSLLTTQFGEDPESQIEYGSKASKKKTTPKKDEVHYKYFTRRKYQASILESKENRDLSKLDMWTQYVIKNRQQQIIEKTKSDKEKQEYKKGDEFKAKFQNDELNKILDRRGPFEDLKEEVSKKAALEGNFNPEAQSDVSCILEEILGDVFGNPAEDVEIKTELTDAEIPSYLNLRKATNESFIDRSDKITLICSSQETENFEAPEIAPRDKNSLVELTGEWARSRLYICAACGLKCETIRLLLDHKNCIHSNVWCQHYEFVGNQGKFYKHLSIPGLGKMDYLEANSTYKVWKRSEARTCTKCNKQCNSLGELHRHILECGEDWSWMLVRKKCKYRPFGAKTRKKRRGLFKRIINKEKVTSDVNREKKPCKKIEGPRVKPSDAETIQRMLANLPAKRATRKIMSLKDGFPKAKKTTKPDKEASLAHKTLSARTDLLVQESEKIMKRKLVVKAKTGMKCNPVGNRRKSMRNLNKVISSKVMDNSGALMVKRKLKNAMQQRKSRRAALSSSSQDQVVDETEQSTNSVVKTLKRSVIKEKFDFSEPAEPTSPVKKKVCTKNKIKDTLIRTLSLRKKKDDVEAGKPKEEATTTTKRKSKFEALKNVVKKMKFTKKSSKPPIIDNHFLEVESDVVAPDNEVAENDDKSDKSSDVHAPPTFPDPEEPKPSESKLFHGENRPEVKVEPIEIITKPPKQKPCKRPKGLNACIAMLTSKLQKDEWKTKDDDSSTPKLSEEEIAKPKVEQPSLEKVPSIADEVLKNVEPSELEQAKLENIQPIKVIEESFIATPTEEHQIKQDTILKSQEISLDNVVDIIKCMKNLKEPEITKQSQKIGSMRRRQPKQKAVEPIKDKLNDAILIEDNPIEPTNEPVRKIGQIREVPKRRTSIQEVKNKDLSVIREEPEGHLNSFEEDIELETKELPKLFETMFSLGPKQPFEVKKIPKPFEVKMVHCEYKKPKNFILEVPKRNSSWFSFANPTERPETNNVETFSSNSKVSELKSFFEAKSAPMVELKIPTVRRQFETAKQPVNWLLDNNQASSWSRINFDIKKSLTVADVLPLPVANVIPLPVTEVMPLPVANIIPLPVAKIIPLPIAEVIPLPVAEVTPLPVADAIPLPVANVVTLPVLENNRLLETHFDDISEPPSVKSIDENIESISDDVSDSENSVIIIDALNNLENNITENSECMIMENKSIYENFENIIKKIIPESSVMQSSCDISKNLNQKHTPTSSESKIINSSFENSESVALNKISEISQCFIMKQVPEYSETIPIKNISENLELQIDNKNLEDFEEDNPIISETIIARNVSEITEPTIENNLSEIAITNQPELIENKIEFELVKSDTDSEDELPLSVLAKVSKTEKKNEFVPEVSKDKSMYEAISVYDFDEAQDETRDVINHIVSDNSKENIEDEQSPKRNKKKTKKDTAELTPVENFLTPLKENKNMEVNSDSYLQTPDLDDSVILNKLSNKMKMKRGKKAKVVKKLENEPAESSYCDICNKKFVRADGLNKHKRTLTHIAKLSEIEAREAAEKAMLKELEQIEHVEPEKDEVQEQPIEELPTEIEEIPNDMYENLSEAEEPEPEMEEKLIEVEMEKVRIEGALISTPFPLNATTNDTLHLANIINDVLSSPEPTPELPKRCKSLGERKSFDSDSIYNQPSFTKIPNNLEHHLSILENIIEENQASFQYIDEISVSSNKSEQRCPSDMSLVSDIKPDDSNIITFTHNTNIVTSLMHTDGNFVKPTQYEEISEDTRTFEEQRARKALNRDEELFLECCSLLKSSSEVSNFSKKSSHAISLVNTYKPDDEWLEPKQQQSYPKDDFLSEDSCPNTPIGENYDDFSNSNTIKTDWNTKLKEQEFEDISMDSISNRSNSNFVSNGFNNCFDDDKNNDFSRESKEFDDTNTSSEFKRNIDAKFNGLIVEAMKNEQLVKELNRKPEVTQTSIIDYVIPLSKRIDSNDSLTNDSKKMLTKGAMKVFEGLKVSIPTEDLDMNEVLNCSPKSKRLEIESSEIMKEDKSKPKNNMKKFGNKLGLKVTKKRSSKVKKSQEEKEENKVHDIYDFEETQDNTDLFVPNNLTTFRKQNIDIKDPEVIDKDLVDTDTESNNHFIDSFSYEAPSVSSFSTETESSASINKGNGVQNITKKKCVIMGRIFKNAFKPKPDEIKDLEDTNDNYVISCPELEVPVPKVTPKRLTEAEMDLLFDKLLEDNLDGKQEPKVKTSCKNSVAASCTKKKRSRKLSESSDDDFNLGKNPKKRAARKRTKDDGINLEQELKECMGVAGRKSQRKCTSGKQNVLMEVWSSDDSDFELKMKRSLEQSAAEVKVIKEPPPKQVEHQQQPPIHPEVIQDIIKDANDAIKKRKKKSSSARTKSMSAAGSAESTLASNRRKRSAAETLYYWSSSSDDESQNMIEVKSLRDEDDDDRPMQHGWIVGDSPKKLVTMLAQAKGKKLDSAKCVKEQNKKRTTI</sequence>
<keyword evidence="4" id="KW-1185">Reference proteome</keyword>
<dbReference type="Proteomes" id="UP000695000">
    <property type="component" value="Unplaced"/>
</dbReference>
<feature type="region of interest" description="Disordered" evidence="2">
    <location>
        <begin position="1814"/>
        <end position="1842"/>
    </location>
</feature>
<feature type="region of interest" description="Disordered" evidence="2">
    <location>
        <begin position="2767"/>
        <end position="2796"/>
    </location>
</feature>
<dbReference type="PROSITE" id="PS50157">
    <property type="entry name" value="ZINC_FINGER_C2H2_2"/>
    <property type="match status" value="2"/>
</dbReference>
<dbReference type="SMART" id="SM00355">
    <property type="entry name" value="ZnF_C2H2"/>
    <property type="match status" value="6"/>
</dbReference>
<feature type="region of interest" description="Disordered" evidence="2">
    <location>
        <begin position="2643"/>
        <end position="2676"/>
    </location>
</feature>
<feature type="compositionally biased region" description="Acidic residues" evidence="2">
    <location>
        <begin position="1"/>
        <end position="12"/>
    </location>
</feature>
<feature type="compositionally biased region" description="Basic and acidic residues" evidence="2">
    <location>
        <begin position="1058"/>
        <end position="1067"/>
    </location>
</feature>
<feature type="compositionally biased region" description="Low complexity" evidence="2">
    <location>
        <begin position="2776"/>
        <end position="2785"/>
    </location>
</feature>
<feature type="region of interest" description="Disordered" evidence="2">
    <location>
        <begin position="291"/>
        <end position="326"/>
    </location>
</feature>
<keyword evidence="1" id="KW-0479">Metal-binding</keyword>
<feature type="domain" description="C2H2-type" evidence="3">
    <location>
        <begin position="175"/>
        <end position="203"/>
    </location>
</feature>
<feature type="region of interest" description="Disordered" evidence="2">
    <location>
        <begin position="423"/>
        <end position="447"/>
    </location>
</feature>
<feature type="region of interest" description="Disordered" evidence="2">
    <location>
        <begin position="1055"/>
        <end position="1116"/>
    </location>
</feature>
<feature type="region of interest" description="Disordered" evidence="2">
    <location>
        <begin position="2219"/>
        <end position="2240"/>
    </location>
</feature>
<evidence type="ECO:0000313" key="6">
    <source>
        <dbReference type="RefSeq" id="XP_017782926.1"/>
    </source>
</evidence>
<feature type="compositionally biased region" description="Basic and acidic residues" evidence="2">
    <location>
        <begin position="308"/>
        <end position="318"/>
    </location>
</feature>